<sequence length="128" mass="14026">MTDGFATLIAIYIAFVAKQFLCDFLLQTTWMARGKERSAGWLRPLATHVGIHAAGTLAIALVAAPQFWFLALVDIAVHAGIDRGKALASRGTPPTEPRFWWLLGADQALHQLTHFAYVLLLAGLIRTD</sequence>
<dbReference type="EMBL" id="JBHRTR010000034">
    <property type="protein sequence ID" value="MFC3229862.1"/>
    <property type="molecule type" value="Genomic_DNA"/>
</dbReference>
<dbReference type="InterPro" id="IPR021737">
    <property type="entry name" value="Phage_phiKZ_Orf197"/>
</dbReference>
<evidence type="ECO:0000256" key="1">
    <source>
        <dbReference type="SAM" id="Phobius"/>
    </source>
</evidence>
<keyword evidence="3" id="KW-1185">Reference proteome</keyword>
<dbReference type="RefSeq" id="WP_379904464.1">
    <property type="nucleotide sequence ID" value="NZ_JBHRTR010000034.1"/>
</dbReference>
<protein>
    <submittedName>
        <fullName evidence="2">DUF3307 domain-containing protein</fullName>
    </submittedName>
</protein>
<feature type="transmembrane region" description="Helical" evidence="1">
    <location>
        <begin position="46"/>
        <end position="68"/>
    </location>
</feature>
<feature type="transmembrane region" description="Helical" evidence="1">
    <location>
        <begin position="108"/>
        <end position="125"/>
    </location>
</feature>
<keyword evidence="1" id="KW-0472">Membrane</keyword>
<keyword evidence="1" id="KW-0812">Transmembrane</keyword>
<name>A0ABV7L6G6_9PROT</name>
<reference evidence="3" key="1">
    <citation type="journal article" date="2019" name="Int. J. Syst. Evol. Microbiol.">
        <title>The Global Catalogue of Microorganisms (GCM) 10K type strain sequencing project: providing services to taxonomists for standard genome sequencing and annotation.</title>
        <authorList>
            <consortium name="The Broad Institute Genomics Platform"/>
            <consortium name="The Broad Institute Genome Sequencing Center for Infectious Disease"/>
            <person name="Wu L."/>
            <person name="Ma J."/>
        </authorList>
    </citation>
    <scope>NUCLEOTIDE SEQUENCE [LARGE SCALE GENOMIC DNA]</scope>
    <source>
        <strain evidence="3">KCTC 42964</strain>
    </source>
</reference>
<feature type="transmembrane region" description="Helical" evidence="1">
    <location>
        <begin position="6"/>
        <end position="26"/>
    </location>
</feature>
<comment type="caution">
    <text evidence="2">The sequence shown here is derived from an EMBL/GenBank/DDBJ whole genome shotgun (WGS) entry which is preliminary data.</text>
</comment>
<proteinExistence type="predicted"/>
<gene>
    <name evidence="2" type="ORF">ACFOGJ_21610</name>
</gene>
<organism evidence="2 3">
    <name type="scientific">Marinibaculum pumilum</name>
    <dbReference type="NCBI Taxonomy" id="1766165"/>
    <lineage>
        <taxon>Bacteria</taxon>
        <taxon>Pseudomonadati</taxon>
        <taxon>Pseudomonadota</taxon>
        <taxon>Alphaproteobacteria</taxon>
        <taxon>Rhodospirillales</taxon>
        <taxon>Rhodospirillaceae</taxon>
        <taxon>Marinibaculum</taxon>
    </lineage>
</organism>
<dbReference type="Proteomes" id="UP001595528">
    <property type="component" value="Unassembled WGS sequence"/>
</dbReference>
<evidence type="ECO:0000313" key="2">
    <source>
        <dbReference type="EMBL" id="MFC3229862.1"/>
    </source>
</evidence>
<dbReference type="Pfam" id="PF11750">
    <property type="entry name" value="DUF3307"/>
    <property type="match status" value="1"/>
</dbReference>
<keyword evidence="1" id="KW-1133">Transmembrane helix</keyword>
<evidence type="ECO:0000313" key="3">
    <source>
        <dbReference type="Proteomes" id="UP001595528"/>
    </source>
</evidence>
<accession>A0ABV7L6G6</accession>